<dbReference type="InterPro" id="IPR004843">
    <property type="entry name" value="Calcineurin-like_PHP"/>
</dbReference>
<dbReference type="CDD" id="cd00839">
    <property type="entry name" value="MPP_PAPs"/>
    <property type="match status" value="1"/>
</dbReference>
<dbReference type="SUPFAM" id="SSF56219">
    <property type="entry name" value="DNase I-like"/>
    <property type="match status" value="1"/>
</dbReference>
<name>A0A2N9I9F3_FAGSY</name>
<feature type="domain" description="DUF4283" evidence="6">
    <location>
        <begin position="69"/>
        <end position="149"/>
    </location>
</feature>
<dbReference type="EMBL" id="OIVN01005457">
    <property type="protein sequence ID" value="SPD22586.1"/>
    <property type="molecule type" value="Genomic_DNA"/>
</dbReference>
<dbReference type="Pfam" id="PF00149">
    <property type="entry name" value="Metallophos"/>
    <property type="match status" value="1"/>
</dbReference>
<gene>
    <name evidence="7" type="ORF">FSB_LOCUS50468</name>
</gene>
<dbReference type="InterPro" id="IPR041792">
    <property type="entry name" value="MPP_PAP"/>
</dbReference>
<dbReference type="GO" id="GO:0016787">
    <property type="term" value="F:hydrolase activity"/>
    <property type="evidence" value="ECO:0007669"/>
    <property type="project" value="InterPro"/>
</dbReference>
<evidence type="ECO:0000259" key="4">
    <source>
        <dbReference type="Pfam" id="PF00149"/>
    </source>
</evidence>
<protein>
    <recommendedName>
        <fullName evidence="8">Purple acid phosphatase</fullName>
    </recommendedName>
</protein>
<feature type="region of interest" description="Disordered" evidence="3">
    <location>
        <begin position="456"/>
        <end position="515"/>
    </location>
</feature>
<dbReference type="InterPro" id="IPR025558">
    <property type="entry name" value="DUF4283"/>
</dbReference>
<dbReference type="Pfam" id="PF14008">
    <property type="entry name" value="Metallophos_C"/>
    <property type="match status" value="1"/>
</dbReference>
<accession>A0A2N9I9F3</accession>
<dbReference type="SUPFAM" id="SSF56300">
    <property type="entry name" value="Metallo-dependent phosphatases"/>
    <property type="match status" value="1"/>
</dbReference>
<organism evidence="7">
    <name type="scientific">Fagus sylvatica</name>
    <name type="common">Beechnut</name>
    <dbReference type="NCBI Taxonomy" id="28930"/>
    <lineage>
        <taxon>Eukaryota</taxon>
        <taxon>Viridiplantae</taxon>
        <taxon>Streptophyta</taxon>
        <taxon>Embryophyta</taxon>
        <taxon>Tracheophyta</taxon>
        <taxon>Spermatophyta</taxon>
        <taxon>Magnoliopsida</taxon>
        <taxon>eudicotyledons</taxon>
        <taxon>Gunneridae</taxon>
        <taxon>Pentapetalae</taxon>
        <taxon>rosids</taxon>
        <taxon>fabids</taxon>
        <taxon>Fagales</taxon>
        <taxon>Fagaceae</taxon>
        <taxon>Fagus</taxon>
    </lineage>
</organism>
<feature type="compositionally biased region" description="Low complexity" evidence="3">
    <location>
        <begin position="464"/>
        <end position="474"/>
    </location>
</feature>
<dbReference type="PANTHER" id="PTHR45778">
    <property type="entry name" value="PURPLE ACID PHOSPHATASE-RELATED"/>
    <property type="match status" value="1"/>
</dbReference>
<feature type="domain" description="Calcineurin-like phosphoesterase" evidence="4">
    <location>
        <begin position="727"/>
        <end position="895"/>
    </location>
</feature>
<evidence type="ECO:0000256" key="2">
    <source>
        <dbReference type="ARBA" id="ARBA00023180"/>
    </source>
</evidence>
<evidence type="ECO:0008006" key="8">
    <source>
        <dbReference type="Google" id="ProtNLM"/>
    </source>
</evidence>
<feature type="region of interest" description="Disordered" evidence="3">
    <location>
        <begin position="1"/>
        <end position="30"/>
    </location>
</feature>
<dbReference type="InterPro" id="IPR036691">
    <property type="entry name" value="Endo/exonu/phosph_ase_sf"/>
</dbReference>
<dbReference type="AlphaFoldDB" id="A0A2N9I9F3"/>
<evidence type="ECO:0000256" key="3">
    <source>
        <dbReference type="SAM" id="MobiDB-lite"/>
    </source>
</evidence>
<dbReference type="InterPro" id="IPR029052">
    <property type="entry name" value="Metallo-depent_PP-like"/>
</dbReference>
<dbReference type="PANTHER" id="PTHR45778:SF6">
    <property type="entry name" value="INACTIVE PURPLE ACID PHOSPHATASE 24-RELATED"/>
    <property type="match status" value="1"/>
</dbReference>
<reference evidence="7" key="1">
    <citation type="submission" date="2018-02" db="EMBL/GenBank/DDBJ databases">
        <authorList>
            <person name="Cohen D.B."/>
            <person name="Kent A.D."/>
        </authorList>
    </citation>
    <scope>NUCLEOTIDE SEQUENCE</scope>
</reference>
<evidence type="ECO:0000259" key="5">
    <source>
        <dbReference type="Pfam" id="PF14008"/>
    </source>
</evidence>
<dbReference type="Pfam" id="PF14111">
    <property type="entry name" value="DUF4283"/>
    <property type="match status" value="1"/>
</dbReference>
<comment type="cofactor">
    <cofactor evidence="1">
        <name>Zn(2+)</name>
        <dbReference type="ChEBI" id="CHEBI:29105"/>
    </cofactor>
</comment>
<evidence type="ECO:0000256" key="1">
    <source>
        <dbReference type="ARBA" id="ARBA00001947"/>
    </source>
</evidence>
<dbReference type="Gene3D" id="3.60.21.10">
    <property type="match status" value="1"/>
</dbReference>
<evidence type="ECO:0000259" key="6">
    <source>
        <dbReference type="Pfam" id="PF14111"/>
    </source>
</evidence>
<feature type="compositionally biased region" description="Basic and acidic residues" evidence="3">
    <location>
        <begin position="9"/>
        <end position="21"/>
    </location>
</feature>
<sequence>MEVMSSVEKSPEELDQVERSNKKPKGGSASFLPQRQLRSYKDSLVCPEGIWEHQNSIFTSTDMEAVAPWRSTLIIKAIGKSVGFKYMDFKIRSLWKPQGDMQVIDLRLDFFLIRFKLSDDYWNVVDGGPWFIKQQFLSVRCWSPRFRPLEAKITTTAVWIRLPKLPIELYDSGLLQRIGNQMGKILKIDVRTANNECGKYARLCIRIDIDQPLTPIVRVSDILQKVQYKGVSAVCFECGCVGHRLAIYPLKINPDNNTGKKVHPGNKKTGSSSSTSPNAARHTVHGGPLKAGKSFQTKSTWAQSPTPRVPPISTTHVGTSRHTAATDVDMFKARPADTVAPTKHNLQVPKLATSNPRLIDNLIVTSDTIKVLSNLQDKLAPPQTIAFKAVSLTSKNVAKIPLDMTPQSWANVLPTAPIQPLVTYMDLESNSPLSYLFDISSTLPNIRTQNRKLVSTKISKHPQHGSSNTGSSSPYPTPPSPLPQSENPKLLVTPPPPASPNPFSHVNHPVSKQLGNPHEGSYAPYWRCTGELVTTMSKSVLAKGRGSDGTIIGGSDSTTSTEYAVWPNHCQPLYRPGYSLSNDATTTRTTTLLERTEDCHQGNSSRGAGNPNFRRNFATLMRYHHPAIVVLVETCISGQCAASVSMALGFDRVIRSDVMGFSGGIWLLWNSAQVQLDVLTVSNQFIHASVQVNSSNSFWIFYAIYASPSFESRLELWDHLASYAATHSLPCSKDPGALNTTDQLIKDLPNYDIVFNIGDLAYADGYLADWDQFVSQVEPIASTVPYMVASGNHERTWTDSGSFYTGTDSGGECGVIAETMYYVPAENRAKFWYSTDYGMFHFCIANTELDWREGSEQYEFIEKCLASVDRRKQPWLIFASHRPLGYSSNDWFGQEGSFSEPMGRGDMQKLWQKNTCVNSEKTYYSGTMNGTIHVVVGGGGHHLGSFFAGIPTWSLYRDADFGFVKLTAFNRSSLLFEYKKSSDGKVYDSFTIHREYKDVLACVHDSCGPTTWAA</sequence>
<dbReference type="InterPro" id="IPR025733">
    <property type="entry name" value="PAPs_C"/>
</dbReference>
<proteinExistence type="predicted"/>
<feature type="region of interest" description="Disordered" evidence="3">
    <location>
        <begin position="256"/>
        <end position="321"/>
    </location>
</feature>
<feature type="domain" description="Purple acid phosphatase C-terminal" evidence="5">
    <location>
        <begin position="930"/>
        <end position="989"/>
    </location>
</feature>
<feature type="compositionally biased region" description="Polar residues" evidence="3">
    <location>
        <begin position="294"/>
        <end position="321"/>
    </location>
</feature>
<feature type="compositionally biased region" description="Low complexity" evidence="3">
    <location>
        <begin position="267"/>
        <end position="280"/>
    </location>
</feature>
<keyword evidence="2" id="KW-0325">Glycoprotein</keyword>
<evidence type="ECO:0000313" key="7">
    <source>
        <dbReference type="EMBL" id="SPD22586.1"/>
    </source>
</evidence>